<dbReference type="InterPro" id="IPR013783">
    <property type="entry name" value="Ig-like_fold"/>
</dbReference>
<dbReference type="RefSeq" id="WP_007568990.1">
    <property type="nucleotide sequence ID" value="NZ_DS981483.1"/>
</dbReference>
<dbReference type="Pfam" id="PF07610">
    <property type="entry name" value="DUF1573"/>
    <property type="match status" value="1"/>
</dbReference>
<comment type="caution">
    <text evidence="2">The sequence shown here is derived from an EMBL/GenBank/DDBJ whole genome shotgun (WGS) entry which is preliminary data.</text>
</comment>
<reference evidence="2 3" key="1">
    <citation type="submission" date="2008-04" db="EMBL/GenBank/DDBJ databases">
        <title>Draft genome sequence of Bacteroides coprocola (DSM 17136).</title>
        <authorList>
            <person name="Sudarsanam P."/>
            <person name="Ley R."/>
            <person name="Guruge J."/>
            <person name="Turnbaugh P.J."/>
            <person name="Mahowald M."/>
            <person name="Liep D."/>
            <person name="Gordon J."/>
        </authorList>
    </citation>
    <scope>NUCLEOTIDE SEQUENCE [LARGE SCALE GENOMIC DNA]</scope>
    <source>
        <strain evidence="2 3">DSM 17136</strain>
    </source>
</reference>
<evidence type="ECO:0000256" key="1">
    <source>
        <dbReference type="SAM" id="Phobius"/>
    </source>
</evidence>
<dbReference type="InterPro" id="IPR036249">
    <property type="entry name" value="Thioredoxin-like_sf"/>
</dbReference>
<dbReference type="eggNOG" id="ENOG502ZMZD">
    <property type="taxonomic scope" value="Bacteria"/>
</dbReference>
<reference evidence="2 3" key="2">
    <citation type="submission" date="2008-04" db="EMBL/GenBank/DDBJ databases">
        <authorList>
            <person name="Fulton L."/>
            <person name="Clifton S."/>
            <person name="Fulton B."/>
            <person name="Xu J."/>
            <person name="Minx P."/>
            <person name="Pepin K.H."/>
            <person name="Johnson M."/>
            <person name="Thiruvilangam P."/>
            <person name="Bhonagiri V."/>
            <person name="Nash W.E."/>
            <person name="Mardis E.R."/>
            <person name="Wilson R.K."/>
        </authorList>
    </citation>
    <scope>NUCLEOTIDE SEQUENCE [LARGE SCALE GENOMIC DNA]</scope>
    <source>
        <strain evidence="2 3">DSM 17136</strain>
    </source>
</reference>
<evidence type="ECO:0008006" key="4">
    <source>
        <dbReference type="Google" id="ProtNLM"/>
    </source>
</evidence>
<dbReference type="PANTHER" id="PTHR37833">
    <property type="entry name" value="LIPOPROTEIN-RELATED"/>
    <property type="match status" value="1"/>
</dbReference>
<keyword evidence="1" id="KW-1133">Transmembrane helix</keyword>
<dbReference type="STRING" id="470145.BACCOP_01456"/>
<sequence length="296" mass="34176">MEIKHSIVYGFIKISFICLLFFAMSCQKNERAKIEFLVKEWNNKEIRFPDNPVFTRFVTDTVPYRIPKSDYKVVVFVDSVGCISCKLQLPNWKKFMHEVDSLSDGNVPFVFFFQTKDVSELRYILKRDNFSHPVCMDTEDSFYRLNRFPGEMIFQTFLVDSANRVKVIGNPIHNLSVKDLYLKEITGIEAVSQPVTTIQADSAEYHYGVVGKNMTASRKIILRNTGKEVFRIKGTTTSCDCMTAEYDWDEIPPGGKAAMTVEYKAEEPGDFWRTITIYGNIPEKSFTLDFWGTVKK</sequence>
<dbReference type="OrthoDB" id="1449040at2"/>
<dbReference type="HOGENOM" id="CLU_063620_0_0_10"/>
<dbReference type="AlphaFoldDB" id="B3JHU4"/>
<proteinExistence type="predicted"/>
<evidence type="ECO:0000313" key="2">
    <source>
        <dbReference type="EMBL" id="EDV01513.1"/>
    </source>
</evidence>
<organism evidence="2 3">
    <name type="scientific">Phocaeicola coprocola DSM 17136</name>
    <dbReference type="NCBI Taxonomy" id="470145"/>
    <lineage>
        <taxon>Bacteria</taxon>
        <taxon>Pseudomonadati</taxon>
        <taxon>Bacteroidota</taxon>
        <taxon>Bacteroidia</taxon>
        <taxon>Bacteroidales</taxon>
        <taxon>Bacteroidaceae</taxon>
        <taxon>Phocaeicola</taxon>
    </lineage>
</organism>
<protein>
    <recommendedName>
        <fullName evidence="4">DUF1573 domain-containing protein</fullName>
    </recommendedName>
</protein>
<keyword evidence="1" id="KW-0812">Transmembrane</keyword>
<dbReference type="InterPro" id="IPR011467">
    <property type="entry name" value="DUF1573"/>
</dbReference>
<dbReference type="EMBL" id="ABIY02000076">
    <property type="protein sequence ID" value="EDV01513.1"/>
    <property type="molecule type" value="Genomic_DNA"/>
</dbReference>
<evidence type="ECO:0000313" key="3">
    <source>
        <dbReference type="Proteomes" id="UP000003146"/>
    </source>
</evidence>
<feature type="transmembrane region" description="Helical" evidence="1">
    <location>
        <begin position="6"/>
        <end position="24"/>
    </location>
</feature>
<gene>
    <name evidence="2" type="ORF">BACCOP_01456</name>
</gene>
<keyword evidence="1" id="KW-0472">Membrane</keyword>
<dbReference type="Proteomes" id="UP000003146">
    <property type="component" value="Unassembled WGS sequence"/>
</dbReference>
<accession>B3JHU4</accession>
<dbReference type="PROSITE" id="PS51257">
    <property type="entry name" value="PROKAR_LIPOPROTEIN"/>
    <property type="match status" value="1"/>
</dbReference>
<dbReference type="PANTHER" id="PTHR37833:SF1">
    <property type="entry name" value="SIGNAL PEPTIDE PROTEIN"/>
    <property type="match status" value="1"/>
</dbReference>
<dbReference type="Gene3D" id="2.60.40.10">
    <property type="entry name" value="Immunoglobulins"/>
    <property type="match status" value="1"/>
</dbReference>
<dbReference type="SUPFAM" id="SSF52833">
    <property type="entry name" value="Thioredoxin-like"/>
    <property type="match status" value="1"/>
</dbReference>
<name>B3JHU4_9BACT</name>
<dbReference type="Gene3D" id="3.40.30.10">
    <property type="entry name" value="Glutaredoxin"/>
    <property type="match status" value="1"/>
</dbReference>